<feature type="domain" description="N-acetyltransferase" evidence="1">
    <location>
        <begin position="151"/>
        <end position="290"/>
    </location>
</feature>
<keyword evidence="2" id="KW-0808">Transferase</keyword>
<evidence type="ECO:0000313" key="3">
    <source>
        <dbReference type="Proteomes" id="UP000295764"/>
    </source>
</evidence>
<dbReference type="InterPro" id="IPR016181">
    <property type="entry name" value="Acyl_CoA_acyltransferase"/>
</dbReference>
<evidence type="ECO:0000259" key="1">
    <source>
        <dbReference type="PROSITE" id="PS51186"/>
    </source>
</evidence>
<accession>A0A4R6DBY5</accession>
<dbReference type="OrthoDB" id="4792644at2"/>
<dbReference type="RefSeq" id="WP_133521298.1">
    <property type="nucleotide sequence ID" value="NZ_SNVW01000020.1"/>
</dbReference>
<dbReference type="GO" id="GO:0016747">
    <property type="term" value="F:acyltransferase activity, transferring groups other than amino-acyl groups"/>
    <property type="evidence" value="ECO:0007669"/>
    <property type="project" value="InterPro"/>
</dbReference>
<dbReference type="Pfam" id="PF00583">
    <property type="entry name" value="Acetyltransf_1"/>
    <property type="match status" value="1"/>
</dbReference>
<sequence>MGIRVNVPDVGASESIIATLASWQRDSAVVQLHPGDLGWAWRHGAPAAVSSVRVWSDEDTIVAIGFFDGPTVFRMTVAPERWSDAQIARRVLEDLRSADGMRFPNGTLSVEVPTGTTLYELLASSGWQAGEAWAPLARDLAEPVDLTGLGLRFEVVAGERVAEFTAVHRSAWGNQSFTDDLWNTMTGGPAFRNGACILGRDGSGAAVAGVTIWPAGVGRPGLIEPMGVHADHRGRGNGRAICIAAAAELQRRGASIAWVCTPSSLRSAVATYRSAGFAPLPERLDLVRAH</sequence>
<dbReference type="PROSITE" id="PS51186">
    <property type="entry name" value="GNAT"/>
    <property type="match status" value="1"/>
</dbReference>
<protein>
    <submittedName>
        <fullName evidence="2">Acetyltransferase (GNAT) family protein</fullName>
    </submittedName>
</protein>
<dbReference type="Gene3D" id="3.40.630.30">
    <property type="match status" value="1"/>
</dbReference>
<proteinExistence type="predicted"/>
<dbReference type="InterPro" id="IPR000182">
    <property type="entry name" value="GNAT_dom"/>
</dbReference>
<dbReference type="SUPFAM" id="SSF55729">
    <property type="entry name" value="Acyl-CoA N-acyltransferases (Nat)"/>
    <property type="match status" value="1"/>
</dbReference>
<dbReference type="EMBL" id="SNVW01000020">
    <property type="protein sequence ID" value="TDN41439.1"/>
    <property type="molecule type" value="Genomic_DNA"/>
</dbReference>
<dbReference type="CDD" id="cd04301">
    <property type="entry name" value="NAT_SF"/>
    <property type="match status" value="1"/>
</dbReference>
<dbReference type="Proteomes" id="UP000295764">
    <property type="component" value="Unassembled WGS sequence"/>
</dbReference>
<name>A0A4R6DBY5_9MICO</name>
<reference evidence="2 3" key="1">
    <citation type="submission" date="2019-03" db="EMBL/GenBank/DDBJ databases">
        <title>Genomic analyses of the natural microbiome of Caenorhabditis elegans.</title>
        <authorList>
            <person name="Samuel B."/>
        </authorList>
    </citation>
    <scope>NUCLEOTIDE SEQUENCE [LARGE SCALE GENOMIC DNA]</scope>
    <source>
        <strain evidence="2 3">JUb65</strain>
    </source>
</reference>
<organism evidence="2 3">
    <name type="scientific">Curtobacterium flaccumfaciens</name>
    <dbReference type="NCBI Taxonomy" id="2035"/>
    <lineage>
        <taxon>Bacteria</taxon>
        <taxon>Bacillati</taxon>
        <taxon>Actinomycetota</taxon>
        <taxon>Actinomycetes</taxon>
        <taxon>Micrococcales</taxon>
        <taxon>Microbacteriaceae</taxon>
        <taxon>Curtobacterium</taxon>
    </lineage>
</organism>
<gene>
    <name evidence="2" type="ORF">EDF64_12014</name>
</gene>
<evidence type="ECO:0000313" key="2">
    <source>
        <dbReference type="EMBL" id="TDN41439.1"/>
    </source>
</evidence>
<dbReference type="AlphaFoldDB" id="A0A4R6DBY5"/>
<comment type="caution">
    <text evidence="2">The sequence shown here is derived from an EMBL/GenBank/DDBJ whole genome shotgun (WGS) entry which is preliminary data.</text>
</comment>